<gene>
    <name evidence="2" type="ORF">D9V42_04280</name>
</gene>
<sequence length="287" mass="32952">MAGDRWLKIIDDNGTTNVNDYISNFIFLEAKSSYPTSVEDSITIKGVDGELPSVASFSPFSLVVKFGLDCMDEKDINLMEQMLRNLFYRRKPYYVVTSDNPGKKFLVNNPDMNPDYADFSATRFDMTFTVKKGYSESLKETDQFSLSSGDWQLEGGVLAYEDIKYKHDTTSFDIYNGSSDVINPLLRHKFKLLINIDAPKGFKIKNKTTSKKLNDGTETDVFEYKKAIKKNQQLVINGVHPFINNKRVGIDTNWQWLTLDKGFNEIEITGENISNVQTHWVFPFIYR</sequence>
<feature type="domain" description="Siphovirus-type tail component RIFT-related" evidence="1">
    <location>
        <begin position="17"/>
        <end position="129"/>
    </location>
</feature>
<reference evidence="2 3" key="1">
    <citation type="submission" date="2018-10" db="EMBL/GenBank/DDBJ databases">
        <title>Staphylococcus pseudoxylosus sp. nov., isolated from bovine mastitis.</title>
        <authorList>
            <person name="Macfadyen A.C."/>
            <person name="Leroy S."/>
            <person name="Harrison E.M."/>
            <person name="Parkhill J."/>
            <person name="Holmes M.A."/>
            <person name="Paterson G.K."/>
        </authorList>
    </citation>
    <scope>NUCLEOTIDE SEQUENCE [LARGE SCALE GENOMIC DNA]</scope>
    <source>
        <strain evidence="2 3">S04009</strain>
    </source>
</reference>
<dbReference type="InterPro" id="IPR008841">
    <property type="entry name" value="Siphovirus-type_tail_N"/>
</dbReference>
<dbReference type="EMBL" id="RCVN01000004">
    <property type="protein sequence ID" value="RMI85593.1"/>
    <property type="molecule type" value="Genomic_DNA"/>
</dbReference>
<name>A0AAQ0MJT2_9STAP</name>
<comment type="caution">
    <text evidence="2">The sequence shown here is derived from an EMBL/GenBank/DDBJ whole genome shotgun (WGS) entry which is preliminary data.</text>
</comment>
<dbReference type="Proteomes" id="UP000269505">
    <property type="component" value="Unassembled WGS sequence"/>
</dbReference>
<evidence type="ECO:0000313" key="2">
    <source>
        <dbReference type="EMBL" id="RMI85593.1"/>
    </source>
</evidence>
<keyword evidence="3" id="KW-1185">Reference proteome</keyword>
<proteinExistence type="predicted"/>
<dbReference type="Pfam" id="PF05709">
    <property type="entry name" value="Sipho_tail"/>
    <property type="match status" value="1"/>
</dbReference>
<dbReference type="AlphaFoldDB" id="A0AAQ0MJT2"/>
<protein>
    <submittedName>
        <fullName evidence="2">Phage tail family protein</fullName>
    </submittedName>
</protein>
<evidence type="ECO:0000259" key="1">
    <source>
        <dbReference type="Pfam" id="PF05709"/>
    </source>
</evidence>
<evidence type="ECO:0000313" key="3">
    <source>
        <dbReference type="Proteomes" id="UP000269505"/>
    </source>
</evidence>
<organism evidence="2 3">
    <name type="scientific">Staphylococcus pseudoxylosus</name>
    <dbReference type="NCBI Taxonomy" id="2282419"/>
    <lineage>
        <taxon>Bacteria</taxon>
        <taxon>Bacillati</taxon>
        <taxon>Bacillota</taxon>
        <taxon>Bacilli</taxon>
        <taxon>Bacillales</taxon>
        <taxon>Staphylococcaceae</taxon>
        <taxon>Staphylococcus</taxon>
    </lineage>
</organism>
<dbReference type="RefSeq" id="WP_122063332.1">
    <property type="nucleotide sequence ID" value="NZ_CP149857.1"/>
</dbReference>
<accession>A0AAQ0MJT2</accession>